<feature type="region of interest" description="Disordered" evidence="1">
    <location>
        <begin position="28"/>
        <end position="57"/>
    </location>
</feature>
<evidence type="ECO:0000256" key="1">
    <source>
        <dbReference type="SAM" id="MobiDB-lite"/>
    </source>
</evidence>
<feature type="signal peptide" evidence="2">
    <location>
        <begin position="1"/>
        <end position="19"/>
    </location>
</feature>
<dbReference type="PROSITE" id="PS51257">
    <property type="entry name" value="PROKAR_LIPOPROTEIN"/>
    <property type="match status" value="1"/>
</dbReference>
<organism evidence="3 4">
    <name type="scientific">Mobiluncus mulieris</name>
    <dbReference type="NCBI Taxonomy" id="2052"/>
    <lineage>
        <taxon>Bacteria</taxon>
        <taxon>Bacillati</taxon>
        <taxon>Actinomycetota</taxon>
        <taxon>Actinomycetes</taxon>
        <taxon>Actinomycetales</taxon>
        <taxon>Actinomycetaceae</taxon>
        <taxon>Mobiluncus</taxon>
    </lineage>
</organism>
<comment type="caution">
    <text evidence="3">The sequence shown here is derived from an EMBL/GenBank/DDBJ whole genome shotgun (WGS) entry which is preliminary data.</text>
</comment>
<dbReference type="GeneID" id="61167117"/>
<dbReference type="Proteomes" id="UP000255284">
    <property type="component" value="Unassembled WGS sequence"/>
</dbReference>
<evidence type="ECO:0000256" key="2">
    <source>
        <dbReference type="SAM" id="SignalP"/>
    </source>
</evidence>
<feature type="chain" id="PRO_5044386883" evidence="2">
    <location>
        <begin position="20"/>
        <end position="484"/>
    </location>
</feature>
<dbReference type="SUPFAM" id="SSF82171">
    <property type="entry name" value="DPP6 N-terminal domain-like"/>
    <property type="match status" value="1"/>
</dbReference>
<keyword evidence="2" id="KW-0732">Signal</keyword>
<dbReference type="AlphaFoldDB" id="A0A2X1RIE7"/>
<dbReference type="EMBL" id="UGGQ01000006">
    <property type="protein sequence ID" value="STO16077.1"/>
    <property type="molecule type" value="Genomic_DNA"/>
</dbReference>
<dbReference type="RefSeq" id="WP_004013250.1">
    <property type="nucleotide sequence ID" value="NZ_JACHMA010000001.1"/>
</dbReference>
<reference evidence="3 4" key="1">
    <citation type="submission" date="2018-06" db="EMBL/GenBank/DDBJ databases">
        <authorList>
            <consortium name="Pathogen Informatics"/>
            <person name="Doyle S."/>
        </authorList>
    </citation>
    <scope>NUCLEOTIDE SEQUENCE [LARGE SCALE GENOMIC DNA]</scope>
    <source>
        <strain evidence="3 4">NCTC11819</strain>
    </source>
</reference>
<protein>
    <submittedName>
        <fullName evidence="3">Uncharacterized protein</fullName>
    </submittedName>
</protein>
<proteinExistence type="predicted"/>
<evidence type="ECO:0000313" key="3">
    <source>
        <dbReference type="EMBL" id="STO16077.1"/>
    </source>
</evidence>
<gene>
    <name evidence="3" type="ORF">NCTC11819_00622</name>
</gene>
<name>A0A2X1RIE7_9ACTO</name>
<sequence length="484" mass="53465">MSLRKQISALVLVVGAALAGCVPVNSVESASGKGQAGDSKQASKIAEPDEDVARDASQPLSERFETEWFDKKLSQPRFFSRHLVEKHRHDVPSLRVKQHIQMTLPTYRAEALLATSAGIYLATCLQDCHPYSAGANEPLPTDLVLVEPERDQIRKIVDTGDAAWSIIHIFPYGAKGIGWAEAMNVERGNGDDSMWTPWRIKACQDINNCRPQILYEENSGQTALECNPHSVHGRQLLCWYSVNTDKEGYPEGTFSLLHLDMSQNPVKSETLITDSPSAYDFVWQKSGDMVFVGQWGCKEFACKGDTPKTIRNHAVEFRQTSFTDFPKNKVIKALDHSITPTIAFIYGNGKYVTWGEGNPNPFLIGYSAVRKYLDLETGGSIRVLGEDSTLVFADASEKYLVFFSSPASKLYLVNPRDNTAIVLQDDGDPKAEDAASLANGQFAISGDYVAWINNKFATRSVSLRDAMENYQAVLHVAKIAPASS</sequence>
<accession>A0A2X1RIE7</accession>
<evidence type="ECO:0000313" key="4">
    <source>
        <dbReference type="Proteomes" id="UP000255284"/>
    </source>
</evidence>